<sequence>MICYDLNKNSPLNWRGQYYENSFRLLNKEVFEIRQLDELRSETRKWNTVVGKSGNYDWIPYTSWLYDHRDSPIAVNQSSISFDFDNLLTKEYDYQTRNEKKVISKMSFPYPGGCGVWGLDYRCKKWLPKPLKTDPNDRILKKFVQDSNYEIILEDVERSEDWGRWNSGPYGYYESFRCEPMESPLGSRVTLKCQ</sequence>
<protein>
    <submittedName>
        <fullName evidence="1">Uncharacterized protein</fullName>
    </submittedName>
</protein>
<dbReference type="EMBL" id="LWUJ01000014">
    <property type="protein sequence ID" value="OAL09796.1"/>
    <property type="molecule type" value="Genomic_DNA"/>
</dbReference>
<keyword evidence="2" id="KW-1185">Reference proteome</keyword>
<accession>A0A1A9QCV6</accession>
<dbReference type="Proteomes" id="UP000077623">
    <property type="component" value="Unassembled WGS sequence"/>
</dbReference>
<dbReference type="AlphaFoldDB" id="A0A1A9QCV6"/>
<evidence type="ECO:0000313" key="1">
    <source>
        <dbReference type="EMBL" id="OAL09796.1"/>
    </source>
</evidence>
<comment type="caution">
    <text evidence="1">The sequence shown here is derived from an EMBL/GenBank/DDBJ whole genome shotgun (WGS) entry which is preliminary data.</text>
</comment>
<evidence type="ECO:0000313" key="2">
    <source>
        <dbReference type="Proteomes" id="UP000077623"/>
    </source>
</evidence>
<gene>
    <name evidence="1" type="ORF">A6V39_05055</name>
</gene>
<proteinExistence type="predicted"/>
<organism evidence="1 2">
    <name type="scientific">Candidatus Mycoplasma haematobovis</name>
    <dbReference type="NCBI Taxonomy" id="432608"/>
    <lineage>
        <taxon>Bacteria</taxon>
        <taxon>Bacillati</taxon>
        <taxon>Mycoplasmatota</taxon>
        <taxon>Mollicutes</taxon>
        <taxon>Mycoplasmataceae</taxon>
        <taxon>Mycoplasma</taxon>
    </lineage>
</organism>
<dbReference type="RefSeq" id="WP_187150648.1">
    <property type="nucleotide sequence ID" value="NZ_LWUJ01000014.1"/>
</dbReference>
<name>A0A1A9QCV6_9MOLU</name>
<reference evidence="2" key="1">
    <citation type="submission" date="2016-04" db="EMBL/GenBank/DDBJ databases">
        <authorList>
            <person name="Quiroz-Castaneda R.E."/>
            <person name="Martinez-Ocampo F."/>
        </authorList>
    </citation>
    <scope>NUCLEOTIDE SEQUENCE [LARGE SCALE GENOMIC DNA]</scope>
    <source>
        <strain evidence="2">INIFAP01</strain>
    </source>
</reference>